<reference evidence="3" key="1">
    <citation type="submission" date="2016-08" db="EMBL/GenBank/DDBJ databases">
        <title>Complete genome sequence of the organohalide-respiring Epsilonproteobacterium Sulfurospirillum halorespirans.</title>
        <authorList>
            <person name="Goris T."/>
            <person name="Zimmermann J."/>
            <person name="Schenz B."/>
            <person name="Lemos M."/>
            <person name="Hackermueller J."/>
            <person name="Diekert G."/>
        </authorList>
    </citation>
    <scope>NUCLEOTIDE SEQUENCE [LARGE SCALE GENOMIC DNA]</scope>
    <source>
        <strain>DSM 13726</strain>
        <strain evidence="3">PCE-M2</strain>
    </source>
</reference>
<protein>
    <submittedName>
        <fullName evidence="2">Exonuclease-endonuclease-phosphatase (EEP) domain-containing protein</fullName>
    </submittedName>
</protein>
<dbReference type="GO" id="GO:0004527">
    <property type="term" value="F:exonuclease activity"/>
    <property type="evidence" value="ECO:0007669"/>
    <property type="project" value="UniProtKB-KW"/>
</dbReference>
<evidence type="ECO:0000259" key="1">
    <source>
        <dbReference type="Pfam" id="PF19580"/>
    </source>
</evidence>
<dbReference type="Gene3D" id="3.60.10.10">
    <property type="entry name" value="Endonuclease/exonuclease/phosphatase"/>
    <property type="match status" value="1"/>
</dbReference>
<keyword evidence="2" id="KW-0378">Hydrolase</keyword>
<evidence type="ECO:0000313" key="2">
    <source>
        <dbReference type="EMBL" id="AOO65663.1"/>
    </source>
</evidence>
<dbReference type="SUPFAM" id="SSF56219">
    <property type="entry name" value="DNase I-like"/>
    <property type="match status" value="1"/>
</dbReference>
<dbReference type="RefSeq" id="WP_069478319.1">
    <property type="nucleotide sequence ID" value="NZ_CP017111.1"/>
</dbReference>
<dbReference type="Pfam" id="PF19580">
    <property type="entry name" value="Exo_endo_phos_3"/>
    <property type="match status" value="1"/>
</dbReference>
<evidence type="ECO:0000313" key="3">
    <source>
        <dbReference type="Proteomes" id="UP000094609"/>
    </source>
</evidence>
<dbReference type="STRING" id="1193502.SHALO_1892"/>
<dbReference type="Proteomes" id="UP000094609">
    <property type="component" value="Chromosome"/>
</dbReference>
<dbReference type="PANTHER" id="PTHR42834">
    <property type="entry name" value="ENDONUCLEASE/EXONUCLEASE/PHOSPHATASE FAMILY PROTEIN (AFU_ORTHOLOGUE AFUA_3G09210)"/>
    <property type="match status" value="1"/>
</dbReference>
<dbReference type="GO" id="GO:0004519">
    <property type="term" value="F:endonuclease activity"/>
    <property type="evidence" value="ECO:0007669"/>
    <property type="project" value="UniProtKB-KW"/>
</dbReference>
<keyword evidence="2" id="KW-0255">Endonuclease</keyword>
<dbReference type="InterPro" id="IPR036691">
    <property type="entry name" value="Endo/exonu/phosph_ase_sf"/>
</dbReference>
<keyword evidence="2" id="KW-0540">Nuclease</keyword>
<name>A0A1D7TKZ3_9BACT</name>
<feature type="domain" description="Endonuclease/exonuclease/phosphatase" evidence="1">
    <location>
        <begin position="19"/>
        <end position="303"/>
    </location>
</feature>
<dbReference type="AlphaFoldDB" id="A0A1D7TKZ3"/>
<dbReference type="PATRIC" id="fig|1193502.14.peg.1923"/>
<dbReference type="InterPro" id="IPR005135">
    <property type="entry name" value="Endo/exonuclease/phosphatase"/>
</dbReference>
<dbReference type="KEGG" id="shal:SHALO_1892"/>
<proteinExistence type="predicted"/>
<dbReference type="EMBL" id="CP017111">
    <property type="protein sequence ID" value="AOO65663.1"/>
    <property type="molecule type" value="Genomic_DNA"/>
</dbReference>
<accession>A0A1D7TKZ3</accession>
<keyword evidence="3" id="KW-1185">Reference proteome</keyword>
<keyword evidence="2" id="KW-0269">Exonuclease</keyword>
<dbReference type="PANTHER" id="PTHR42834:SF1">
    <property type="entry name" value="ENDONUCLEASE_EXONUCLEASE_PHOSPHATASE FAMILY PROTEIN (AFU_ORTHOLOGUE AFUA_3G09210)"/>
    <property type="match status" value="1"/>
</dbReference>
<gene>
    <name evidence="2" type="ORF">SHALO_1892</name>
</gene>
<organism evidence="2 3">
    <name type="scientific">Sulfurospirillum halorespirans DSM 13726</name>
    <dbReference type="NCBI Taxonomy" id="1193502"/>
    <lineage>
        <taxon>Bacteria</taxon>
        <taxon>Pseudomonadati</taxon>
        <taxon>Campylobacterota</taxon>
        <taxon>Epsilonproteobacteria</taxon>
        <taxon>Campylobacterales</taxon>
        <taxon>Sulfurospirillaceae</taxon>
        <taxon>Sulfurospirillum</taxon>
    </lineage>
</organism>
<sequence length="310" mass="35902">MRWSLLFIPLLLSALDFKVATYNVENLFDATKNGSEYKEYQPYNKHGWNEAMLQIKINNLARVIGDINADIIVLAEVENKAVLQKLNTALGDKAYPYLFYPTKKERVSIDTALLSRFPIEKSSTIALPNQARGIHRVSVMVDARPLDLYINHWPAYIEKEDERLVYAKTLHTILEKEKSREYIVLGDFNSPYQEQKGHWGMGLITFLQAGDQKALLYNLWYELPQNRRYSHSYGKQKNALDHIIIPKSLMDRKSIEYTPSSFNVFIRPYMLDENGNPNRWQISNKGRGEHQGSGFSDHFPITATFHTLKD</sequence>